<dbReference type="Proteomes" id="UP000634668">
    <property type="component" value="Unassembled WGS sequence"/>
</dbReference>
<gene>
    <name evidence="3" type="ORF">GCM10007383_36000</name>
</gene>
<reference evidence="3" key="2">
    <citation type="submission" date="2020-09" db="EMBL/GenBank/DDBJ databases">
        <authorList>
            <person name="Sun Q."/>
            <person name="Kim S."/>
        </authorList>
    </citation>
    <scope>NUCLEOTIDE SEQUENCE</scope>
    <source>
        <strain evidence="3">KCTC 12113</strain>
    </source>
</reference>
<feature type="domain" description="GIY-YIG" evidence="2">
    <location>
        <begin position="2"/>
        <end position="79"/>
    </location>
</feature>
<evidence type="ECO:0000313" key="3">
    <source>
        <dbReference type="EMBL" id="GGW48756.1"/>
    </source>
</evidence>
<comment type="caution">
    <text evidence="3">The sequence shown here is derived from an EMBL/GenBank/DDBJ whole genome shotgun (WGS) entry which is preliminary data.</text>
</comment>
<evidence type="ECO:0000259" key="2">
    <source>
        <dbReference type="PROSITE" id="PS50164"/>
    </source>
</evidence>
<reference evidence="3" key="1">
    <citation type="journal article" date="2014" name="Int. J. Syst. Evol. Microbiol.">
        <title>Complete genome sequence of Corynebacterium casei LMG S-19264T (=DSM 44701T), isolated from a smear-ripened cheese.</title>
        <authorList>
            <consortium name="US DOE Joint Genome Institute (JGI-PGF)"/>
            <person name="Walter F."/>
            <person name="Albersmeier A."/>
            <person name="Kalinowski J."/>
            <person name="Ruckert C."/>
        </authorList>
    </citation>
    <scope>NUCLEOTIDE SEQUENCE</scope>
    <source>
        <strain evidence="3">KCTC 12113</strain>
    </source>
</reference>
<accession>A0A918J7D0</accession>
<dbReference type="EMBL" id="BMWP01000037">
    <property type="protein sequence ID" value="GGW48756.1"/>
    <property type="molecule type" value="Genomic_DNA"/>
</dbReference>
<sequence length="100" mass="11527">MKPGFVYILANKNNTTLYVGVTSNLLRRIQQHKEKHYKKSFSARYNVDKLVYYEAFQDIGEAIGREKQLKAGNRARKVALIEKENPGWDDLSEQATDCFG</sequence>
<dbReference type="CDD" id="cd10448">
    <property type="entry name" value="GIY-YIG_unchar_3"/>
    <property type="match status" value="1"/>
</dbReference>
<dbReference type="Pfam" id="PF01541">
    <property type="entry name" value="GIY-YIG"/>
    <property type="match status" value="1"/>
</dbReference>
<dbReference type="SUPFAM" id="SSF82771">
    <property type="entry name" value="GIY-YIG endonuclease"/>
    <property type="match status" value="1"/>
</dbReference>
<dbReference type="PANTHER" id="PTHR34477:SF5">
    <property type="entry name" value="BSL5627 PROTEIN"/>
    <property type="match status" value="1"/>
</dbReference>
<dbReference type="AlphaFoldDB" id="A0A918J7D0"/>
<dbReference type="InterPro" id="IPR035901">
    <property type="entry name" value="GIY-YIG_endonuc_sf"/>
</dbReference>
<protein>
    <submittedName>
        <fullName evidence="3">Nuclease</fullName>
    </submittedName>
</protein>
<dbReference type="InterPro" id="IPR000305">
    <property type="entry name" value="GIY-YIG_endonuc"/>
</dbReference>
<dbReference type="RefSeq" id="WP_034236345.1">
    <property type="nucleotide sequence ID" value="NZ_BMWP01000037.1"/>
</dbReference>
<dbReference type="PROSITE" id="PS50164">
    <property type="entry name" value="GIY_YIG"/>
    <property type="match status" value="1"/>
</dbReference>
<dbReference type="InterPro" id="IPR050190">
    <property type="entry name" value="UPF0213_domain"/>
</dbReference>
<organism evidence="3 4">
    <name type="scientific">Arenibacter certesii</name>
    <dbReference type="NCBI Taxonomy" id="228955"/>
    <lineage>
        <taxon>Bacteria</taxon>
        <taxon>Pseudomonadati</taxon>
        <taxon>Bacteroidota</taxon>
        <taxon>Flavobacteriia</taxon>
        <taxon>Flavobacteriales</taxon>
        <taxon>Flavobacteriaceae</taxon>
        <taxon>Arenibacter</taxon>
    </lineage>
</organism>
<dbReference type="Gene3D" id="3.40.1440.10">
    <property type="entry name" value="GIY-YIG endonuclease"/>
    <property type="match status" value="1"/>
</dbReference>
<evidence type="ECO:0000256" key="1">
    <source>
        <dbReference type="ARBA" id="ARBA00007435"/>
    </source>
</evidence>
<comment type="similarity">
    <text evidence="1">Belongs to the UPF0213 family.</text>
</comment>
<name>A0A918J7D0_9FLAO</name>
<proteinExistence type="inferred from homology"/>
<dbReference type="PANTHER" id="PTHR34477">
    <property type="entry name" value="UPF0213 PROTEIN YHBQ"/>
    <property type="match status" value="1"/>
</dbReference>
<evidence type="ECO:0000313" key="4">
    <source>
        <dbReference type="Proteomes" id="UP000634668"/>
    </source>
</evidence>
<keyword evidence="4" id="KW-1185">Reference proteome</keyword>